<proteinExistence type="predicted"/>
<dbReference type="Gene3D" id="3.90.70.10">
    <property type="entry name" value="Cysteine proteinases"/>
    <property type="match status" value="1"/>
</dbReference>
<dbReference type="GO" id="GO:0005524">
    <property type="term" value="F:ATP binding"/>
    <property type="evidence" value="ECO:0007669"/>
    <property type="project" value="InterPro"/>
</dbReference>
<dbReference type="HOGENOM" id="CLU_092029_2_0_7"/>
<dbReference type="CDD" id="cd02423">
    <property type="entry name" value="Peptidase_C39G"/>
    <property type="match status" value="1"/>
</dbReference>
<evidence type="ECO:0000313" key="4">
    <source>
        <dbReference type="Proteomes" id="UP000001522"/>
    </source>
</evidence>
<keyword evidence="4" id="KW-1185">Reference proteome</keyword>
<protein>
    <submittedName>
        <fullName evidence="3">Putative periplasmic C39-family peptidase</fullName>
    </submittedName>
</protein>
<feature type="domain" description="Peptidase C39" evidence="2">
    <location>
        <begin position="45"/>
        <end position="177"/>
    </location>
</feature>
<evidence type="ECO:0000256" key="1">
    <source>
        <dbReference type="SAM" id="SignalP"/>
    </source>
</evidence>
<feature type="signal peptide" evidence="1">
    <location>
        <begin position="1"/>
        <end position="16"/>
    </location>
</feature>
<keyword evidence="1" id="KW-0732">Signal</keyword>
<dbReference type="PROSITE" id="PS50990">
    <property type="entry name" value="PEPTIDASE_C39"/>
    <property type="match status" value="1"/>
</dbReference>
<dbReference type="GO" id="GO:0006508">
    <property type="term" value="P:proteolysis"/>
    <property type="evidence" value="ECO:0007669"/>
    <property type="project" value="InterPro"/>
</dbReference>
<name>D3UFK0_HELM1</name>
<sequence>MKSLFFFLQFISLSFAHTFFDNNFFFFEKPLQSWVEIKSKNLIKQQYDYSCGAASLATLFTYYLNTKVDENDVLDYIFEKKNLEKKKQQKIEISFLDLANFSESKGFKALALGLDFDTLLQIKIPVILYLMTRKSPHFSVFIGTDKKFIYLADPSLGNIKIRIQKFKEMFAQRDTKKHSGSILAILPKDEGSKTRLKEPPKNHEEIFQEAIKNQIIHPF</sequence>
<dbReference type="KEGG" id="hms:HMU00050"/>
<dbReference type="GO" id="GO:0016020">
    <property type="term" value="C:membrane"/>
    <property type="evidence" value="ECO:0007669"/>
    <property type="project" value="InterPro"/>
</dbReference>
<dbReference type="GO" id="GO:0008233">
    <property type="term" value="F:peptidase activity"/>
    <property type="evidence" value="ECO:0007669"/>
    <property type="project" value="InterPro"/>
</dbReference>
<accession>D3UFK0</accession>
<dbReference type="RefSeq" id="WP_013022372.1">
    <property type="nucleotide sequence ID" value="NC_013949.1"/>
</dbReference>
<evidence type="ECO:0000313" key="3">
    <source>
        <dbReference type="EMBL" id="CBG39271.1"/>
    </source>
</evidence>
<dbReference type="InterPro" id="IPR005074">
    <property type="entry name" value="Peptidase_C39"/>
</dbReference>
<dbReference type="EMBL" id="FN555004">
    <property type="protein sequence ID" value="CBG39271.1"/>
    <property type="molecule type" value="Genomic_DNA"/>
</dbReference>
<gene>
    <name evidence="3" type="ordered locus">HMU00050</name>
</gene>
<organism evidence="3 4">
    <name type="scientific">Helicobacter mustelae (strain ATCC 43772 / CCUG 25715 / CIP 103759 / LMG 18044 / NCTC 12198 / R85-136P)</name>
    <name type="common">Campylobacter mustelae</name>
    <dbReference type="NCBI Taxonomy" id="679897"/>
    <lineage>
        <taxon>Bacteria</taxon>
        <taxon>Pseudomonadati</taxon>
        <taxon>Campylobacterota</taxon>
        <taxon>Epsilonproteobacteria</taxon>
        <taxon>Campylobacterales</taxon>
        <taxon>Helicobacteraceae</taxon>
        <taxon>Helicobacter</taxon>
    </lineage>
</organism>
<evidence type="ECO:0000259" key="2">
    <source>
        <dbReference type="PROSITE" id="PS50990"/>
    </source>
</evidence>
<feature type="chain" id="PRO_5003051159" evidence="1">
    <location>
        <begin position="17"/>
        <end position="219"/>
    </location>
</feature>
<dbReference type="Pfam" id="PF03412">
    <property type="entry name" value="Peptidase_C39"/>
    <property type="match status" value="1"/>
</dbReference>
<dbReference type="AlphaFoldDB" id="D3UFK0"/>
<reference evidence="3 4" key="1">
    <citation type="journal article" date="2010" name="BMC Genomics">
        <title>Comparative genomics and proteomics of Helicobacter mustelae, an ulcerogenic and carcinogenic gastric pathogen.</title>
        <authorList>
            <person name="O'Toole P.W."/>
            <person name="Snelling W.J."/>
            <person name="Canchaya C."/>
            <person name="Forde B.M."/>
            <person name="Hardie K.R."/>
            <person name="Josenhans C."/>
            <person name="Graham R.L.J."/>
            <person name="McMullan G."/>
            <person name="Parkhill J."/>
            <person name="Belda E."/>
            <person name="Bentley S.D."/>
        </authorList>
    </citation>
    <scope>NUCLEOTIDE SEQUENCE [LARGE SCALE GENOMIC DNA]</scope>
    <source>
        <strain evidence="4">ATCC 43772 / LMG 18044 / NCTC 12198 / 12198</strain>
    </source>
</reference>
<dbReference type="eggNOG" id="COG3271">
    <property type="taxonomic scope" value="Bacteria"/>
</dbReference>
<dbReference type="Proteomes" id="UP000001522">
    <property type="component" value="Chromosome"/>
</dbReference>